<dbReference type="Proteomes" id="UP000325243">
    <property type="component" value="Unassembled WGS sequence"/>
</dbReference>
<dbReference type="AlphaFoldDB" id="A0A5S4UVT0"/>
<sequence length="513" mass="56088">MADTPTTTTRAGEQATRDERPGSSAGVAATTLGRMSDRDRAARGKAARATTPLAAHAEFRRSDEVDPIALLLGQAEMRVPELVPIRHGRMLVSPFTFYRGAALVMAADLADTSTSGLETQLCGDAHLSNFGGYASPERRLVFDINDFDETFPGPFEWDVKRLAASFVVAGRDNGFTAKQSRTVTMAAVESYRTAIRTFATQPILTVWYAHLEIEDAIARFAASLTDRERKERKAAVKDARKALAKAHTRDSLQALDKLTTVIDGQRRIVGAPPLITRLDDMTGLDTDDVLQRLTTLIADYRDTLTADRRRLFDHFELVDVAHKVVGVGSVGTRAWVLLLQGGVEGEVLLLQAKQAQRSVLADFVPDLGAASPAAMDPADPPGHAHEGRRVVIGQRLMQASSDIFLGWLRATPTRQGEQDYYLRQLRDWKVSAEIEQLTPSSMETYARLCGWTLARAHARAGDRVAIAAYLGKSDRFDQAIGDFAETYADQNERDHAALATAVDSGRVQAQSGL</sequence>
<dbReference type="RefSeq" id="WP_148735092.1">
    <property type="nucleotide sequence ID" value="NZ_VSSB01000002.1"/>
</dbReference>
<accession>A0A5S4UVT0</accession>
<dbReference type="EMBL" id="VSSB01000002">
    <property type="protein sequence ID" value="TYL50997.1"/>
    <property type="molecule type" value="Genomic_DNA"/>
</dbReference>
<dbReference type="PANTHER" id="PTHR39441:SF1">
    <property type="entry name" value="DUF2252 DOMAIN-CONTAINING PROTEIN"/>
    <property type="match status" value="1"/>
</dbReference>
<protein>
    <submittedName>
        <fullName evidence="2">DUF2252 domain-containing protein</fullName>
    </submittedName>
</protein>
<dbReference type="Pfam" id="PF10009">
    <property type="entry name" value="DUF2252"/>
    <property type="match status" value="1"/>
</dbReference>
<feature type="region of interest" description="Disordered" evidence="1">
    <location>
        <begin position="1"/>
        <end position="51"/>
    </location>
</feature>
<dbReference type="InterPro" id="IPR018721">
    <property type="entry name" value="DUF2252"/>
</dbReference>
<name>A0A5S4UVT0_9MICO</name>
<dbReference type="PANTHER" id="PTHR39441">
    <property type="entry name" value="DUF2252 DOMAIN-CONTAINING PROTEIN"/>
    <property type="match status" value="1"/>
</dbReference>
<organism evidence="2 3">
    <name type="scientific">Agromyces mariniharenae</name>
    <dbReference type="NCBI Taxonomy" id="2604423"/>
    <lineage>
        <taxon>Bacteria</taxon>
        <taxon>Bacillati</taxon>
        <taxon>Actinomycetota</taxon>
        <taxon>Actinomycetes</taxon>
        <taxon>Micrococcales</taxon>
        <taxon>Microbacteriaceae</taxon>
        <taxon>Agromyces</taxon>
    </lineage>
</organism>
<comment type="caution">
    <text evidence="2">The sequence shown here is derived from an EMBL/GenBank/DDBJ whole genome shotgun (WGS) entry which is preliminary data.</text>
</comment>
<evidence type="ECO:0000256" key="1">
    <source>
        <dbReference type="SAM" id="MobiDB-lite"/>
    </source>
</evidence>
<evidence type="ECO:0000313" key="2">
    <source>
        <dbReference type="EMBL" id="TYL50997.1"/>
    </source>
</evidence>
<feature type="compositionally biased region" description="Polar residues" evidence="1">
    <location>
        <begin position="1"/>
        <end position="11"/>
    </location>
</feature>
<evidence type="ECO:0000313" key="3">
    <source>
        <dbReference type="Proteomes" id="UP000325243"/>
    </source>
</evidence>
<keyword evidence="3" id="KW-1185">Reference proteome</keyword>
<proteinExistence type="predicted"/>
<reference evidence="2 3" key="1">
    <citation type="submission" date="2019-08" db="EMBL/GenBank/DDBJ databases">
        <authorList>
            <person name="Hu J."/>
        </authorList>
    </citation>
    <scope>NUCLEOTIDE SEQUENCE [LARGE SCALE GENOMIC DNA]</scope>
    <source>
        <strain evidence="2 3">NEAU-184</strain>
    </source>
</reference>
<gene>
    <name evidence="2" type="ORF">FYC51_17830</name>
</gene>